<evidence type="ECO:0000313" key="14">
    <source>
        <dbReference type="EMBL" id="GFO00833.1"/>
    </source>
</evidence>
<dbReference type="GO" id="GO:0000981">
    <property type="term" value="F:DNA-binding transcription factor activity, RNA polymerase II-specific"/>
    <property type="evidence" value="ECO:0007669"/>
    <property type="project" value="TreeGrafter"/>
</dbReference>
<reference evidence="14 15" key="1">
    <citation type="journal article" date="2021" name="Elife">
        <title>Chloroplast acquisition without the gene transfer in kleptoplastic sea slugs, Plakobranchus ocellatus.</title>
        <authorList>
            <person name="Maeda T."/>
            <person name="Takahashi S."/>
            <person name="Yoshida T."/>
            <person name="Shimamura S."/>
            <person name="Takaki Y."/>
            <person name="Nagai Y."/>
            <person name="Toyoda A."/>
            <person name="Suzuki Y."/>
            <person name="Arimoto A."/>
            <person name="Ishii H."/>
            <person name="Satoh N."/>
            <person name="Nishiyama T."/>
            <person name="Hasebe M."/>
            <person name="Maruyama T."/>
            <person name="Minagawa J."/>
            <person name="Obokata J."/>
            <person name="Shigenobu S."/>
        </authorList>
    </citation>
    <scope>NUCLEOTIDE SEQUENCE [LARGE SCALE GENOMIC DNA]</scope>
</reference>
<feature type="region of interest" description="Disordered" evidence="12">
    <location>
        <begin position="280"/>
        <end position="365"/>
    </location>
</feature>
<feature type="compositionally biased region" description="Low complexity" evidence="12">
    <location>
        <begin position="677"/>
        <end position="737"/>
    </location>
</feature>
<feature type="compositionally biased region" description="Basic and acidic residues" evidence="12">
    <location>
        <begin position="302"/>
        <end position="313"/>
    </location>
</feature>
<feature type="compositionally biased region" description="Basic and acidic residues" evidence="12">
    <location>
        <begin position="1"/>
        <end position="17"/>
    </location>
</feature>
<keyword evidence="6" id="KW-0805">Transcription regulation</keyword>
<keyword evidence="8" id="KW-0010">Activator</keyword>
<dbReference type="PRINTS" id="PR00619">
    <property type="entry name" value="GATAZNFINGER"/>
</dbReference>
<dbReference type="PROSITE" id="PS50114">
    <property type="entry name" value="GATA_ZN_FINGER_2"/>
    <property type="match status" value="2"/>
</dbReference>
<dbReference type="PANTHER" id="PTHR10071">
    <property type="entry name" value="TRANSCRIPTION FACTOR GATA FAMILY MEMBER"/>
    <property type="match status" value="1"/>
</dbReference>
<evidence type="ECO:0000256" key="11">
    <source>
        <dbReference type="PROSITE-ProRule" id="PRU00094"/>
    </source>
</evidence>
<name>A0AAV4A104_9GAST</name>
<keyword evidence="3" id="KW-0677">Repeat</keyword>
<dbReference type="GO" id="GO:0045165">
    <property type="term" value="P:cell fate commitment"/>
    <property type="evidence" value="ECO:0007669"/>
    <property type="project" value="TreeGrafter"/>
</dbReference>
<dbReference type="FunFam" id="3.30.50.10:FF:000001">
    <property type="entry name" value="GATA transcription factor (GATAd)"/>
    <property type="match status" value="1"/>
</dbReference>
<dbReference type="InterPro" id="IPR039355">
    <property type="entry name" value="Transcription_factor_GATA"/>
</dbReference>
<accession>A0AAV4A104</accession>
<dbReference type="GO" id="GO:0000122">
    <property type="term" value="P:negative regulation of transcription by RNA polymerase II"/>
    <property type="evidence" value="ECO:0007669"/>
    <property type="project" value="TreeGrafter"/>
</dbReference>
<feature type="compositionally biased region" description="Basic residues" evidence="12">
    <location>
        <begin position="287"/>
        <end position="296"/>
    </location>
</feature>
<feature type="region of interest" description="Disordered" evidence="12">
    <location>
        <begin position="1"/>
        <end position="20"/>
    </location>
</feature>
<feature type="compositionally biased region" description="Polar residues" evidence="12">
    <location>
        <begin position="562"/>
        <end position="572"/>
    </location>
</feature>
<keyword evidence="10" id="KW-0539">Nucleus</keyword>
<keyword evidence="9" id="KW-0804">Transcription</keyword>
<feature type="domain" description="GATA-type" evidence="13">
    <location>
        <begin position="181"/>
        <end position="235"/>
    </location>
</feature>
<dbReference type="GO" id="GO:0005634">
    <property type="term" value="C:nucleus"/>
    <property type="evidence" value="ECO:0007669"/>
    <property type="project" value="UniProtKB-SubCell"/>
</dbReference>
<keyword evidence="4 11" id="KW-0863">Zinc-finger</keyword>
<evidence type="ECO:0000256" key="10">
    <source>
        <dbReference type="ARBA" id="ARBA00023242"/>
    </source>
</evidence>
<feature type="compositionally biased region" description="Low complexity" evidence="12">
    <location>
        <begin position="546"/>
        <end position="558"/>
    </location>
</feature>
<keyword evidence="5" id="KW-0862">Zinc</keyword>
<feature type="compositionally biased region" description="Low complexity" evidence="12">
    <location>
        <begin position="315"/>
        <end position="328"/>
    </location>
</feature>
<evidence type="ECO:0000259" key="13">
    <source>
        <dbReference type="PROSITE" id="PS50114"/>
    </source>
</evidence>
<organism evidence="14 15">
    <name type="scientific">Plakobranchus ocellatus</name>
    <dbReference type="NCBI Taxonomy" id="259542"/>
    <lineage>
        <taxon>Eukaryota</taxon>
        <taxon>Metazoa</taxon>
        <taxon>Spiralia</taxon>
        <taxon>Lophotrochozoa</taxon>
        <taxon>Mollusca</taxon>
        <taxon>Gastropoda</taxon>
        <taxon>Heterobranchia</taxon>
        <taxon>Euthyneura</taxon>
        <taxon>Panpulmonata</taxon>
        <taxon>Sacoglossa</taxon>
        <taxon>Placobranchoidea</taxon>
        <taxon>Plakobranchidae</taxon>
        <taxon>Plakobranchus</taxon>
    </lineage>
</organism>
<protein>
    <submittedName>
        <fullName evidence="14">Transcription factor gata-4</fullName>
    </submittedName>
</protein>
<feature type="compositionally biased region" description="Low complexity" evidence="12">
    <location>
        <begin position="334"/>
        <end position="365"/>
    </location>
</feature>
<dbReference type="SUPFAM" id="SSF57716">
    <property type="entry name" value="Glucocorticoid receptor-like (DNA-binding domain)"/>
    <property type="match status" value="2"/>
</dbReference>
<dbReference type="Pfam" id="PF00320">
    <property type="entry name" value="GATA"/>
    <property type="match status" value="2"/>
</dbReference>
<evidence type="ECO:0000256" key="3">
    <source>
        <dbReference type="ARBA" id="ARBA00022737"/>
    </source>
</evidence>
<dbReference type="FunFam" id="3.30.50.10:FF:000032">
    <property type="entry name" value="Transcription factor GATA-3"/>
    <property type="match status" value="1"/>
</dbReference>
<dbReference type="GO" id="GO:0045944">
    <property type="term" value="P:positive regulation of transcription by RNA polymerase II"/>
    <property type="evidence" value="ECO:0007669"/>
    <property type="project" value="TreeGrafter"/>
</dbReference>
<keyword evidence="7" id="KW-0238">DNA-binding</keyword>
<evidence type="ECO:0000256" key="7">
    <source>
        <dbReference type="ARBA" id="ARBA00023125"/>
    </source>
</evidence>
<dbReference type="EMBL" id="BLXT01003147">
    <property type="protein sequence ID" value="GFO00833.1"/>
    <property type="molecule type" value="Genomic_DNA"/>
</dbReference>
<comment type="caution">
    <text evidence="14">The sequence shown here is derived from an EMBL/GenBank/DDBJ whole genome shotgun (WGS) entry which is preliminary data.</text>
</comment>
<keyword evidence="15" id="KW-1185">Reference proteome</keyword>
<sequence length="757" mass="84028">MQHKREQYSTMQHKREQYSTMQHRREKYSTMQHRREQCGTIQYSINRTVQYSTVQCNTVRFRSLLYSKEQYRTVQYSTVQYSSLQIITIQYRTVQNSTVQHTTLQYSTVQVLGEDANNLYRFLERRKRQNLTIGTMCSGVLASDICLRTAYDEKKTLHPSFLTTLSTFLPPAPDGQEYWADLEGRECVNCGSISTPLWRRDGTGHYLCNACGLYHKMNGLNRPLIKPQRRLSASRRVGLTCANCHTSTTTLWRRSNEGEPVCNACGLYYKLHGVNRPLAMKKDGIQTRKRKPKNVNKNKSPTKTEDTGSEPKQDTTPPKSSNSSNSKKSTSEISPKSGSAKSVSSESNGRNPTSKSPLYSSSSSYLTDTTGYGLVAPKPEYPEQLAKGISSFYSDTSKSVYNDPIKSAYNDSMKSVYADSSKSSYMPESAKLNTDLYKSHYPFGIDPSGKQHGYVNFAPMNMAYLEAAKSAGYYLDPSATRPMYHSGFDPKTSGYHVNGSPTEAGGADYSMTKPEEGYLPRTSGKPDFMDIMTPGDPYYLSAEQHQYNQHQQNQQQLHQRNDCSSSNNSNAMQPHHHVASAAESEKPGYLNSMKSSYGSALASGASSKNAEFLLPTHIKAEFPATTQQQQQQQQLQMQPHSSPTPFSVPGDSTTKDSLSGVSLSHSVTSHYHHPHQQHQQQQQQQAHQLNQPHHQNLLTSTSYGIPASSSSHSIPTSHDSSGDSAATASYSSANSASLRGVSESAASATLHSVPVAS</sequence>
<dbReference type="Proteomes" id="UP000735302">
    <property type="component" value="Unassembled WGS sequence"/>
</dbReference>
<comment type="subcellular location">
    <subcellularLocation>
        <location evidence="1">Nucleus</location>
    </subcellularLocation>
</comment>
<evidence type="ECO:0000256" key="12">
    <source>
        <dbReference type="SAM" id="MobiDB-lite"/>
    </source>
</evidence>
<dbReference type="PROSITE" id="PS00344">
    <property type="entry name" value="GATA_ZN_FINGER_1"/>
    <property type="match status" value="2"/>
</dbReference>
<proteinExistence type="predicted"/>
<dbReference type="AlphaFoldDB" id="A0AAV4A104"/>
<dbReference type="CDD" id="cd00202">
    <property type="entry name" value="ZnF_GATA"/>
    <property type="match status" value="2"/>
</dbReference>
<feature type="compositionally biased region" description="Low complexity" evidence="12">
    <location>
        <begin position="627"/>
        <end position="638"/>
    </location>
</feature>
<dbReference type="GO" id="GO:0000978">
    <property type="term" value="F:RNA polymerase II cis-regulatory region sequence-specific DNA binding"/>
    <property type="evidence" value="ECO:0007669"/>
    <property type="project" value="TreeGrafter"/>
</dbReference>
<evidence type="ECO:0000256" key="1">
    <source>
        <dbReference type="ARBA" id="ARBA00004123"/>
    </source>
</evidence>
<feature type="region of interest" description="Disordered" evidence="12">
    <location>
        <begin position="624"/>
        <end position="757"/>
    </location>
</feature>
<dbReference type="InterPro" id="IPR013088">
    <property type="entry name" value="Znf_NHR/GATA"/>
</dbReference>
<keyword evidence="2" id="KW-0479">Metal-binding</keyword>
<evidence type="ECO:0000313" key="15">
    <source>
        <dbReference type="Proteomes" id="UP000735302"/>
    </source>
</evidence>
<feature type="region of interest" description="Disordered" evidence="12">
    <location>
        <begin position="546"/>
        <end position="587"/>
    </location>
</feature>
<feature type="compositionally biased region" description="Polar residues" evidence="12">
    <location>
        <begin position="639"/>
        <end position="669"/>
    </location>
</feature>
<evidence type="ECO:0000256" key="2">
    <source>
        <dbReference type="ARBA" id="ARBA00022723"/>
    </source>
</evidence>
<gene>
    <name evidence="14" type="ORF">PoB_002733800</name>
</gene>
<feature type="domain" description="GATA-type" evidence="13">
    <location>
        <begin position="235"/>
        <end position="288"/>
    </location>
</feature>
<evidence type="ECO:0000256" key="4">
    <source>
        <dbReference type="ARBA" id="ARBA00022771"/>
    </source>
</evidence>
<evidence type="ECO:0000256" key="6">
    <source>
        <dbReference type="ARBA" id="ARBA00023015"/>
    </source>
</evidence>
<evidence type="ECO:0000256" key="9">
    <source>
        <dbReference type="ARBA" id="ARBA00023163"/>
    </source>
</evidence>
<dbReference type="InterPro" id="IPR000679">
    <property type="entry name" value="Znf_GATA"/>
</dbReference>
<evidence type="ECO:0000256" key="5">
    <source>
        <dbReference type="ARBA" id="ARBA00022833"/>
    </source>
</evidence>
<evidence type="ECO:0000256" key="8">
    <source>
        <dbReference type="ARBA" id="ARBA00023159"/>
    </source>
</evidence>
<dbReference type="Gene3D" id="3.30.50.10">
    <property type="entry name" value="Erythroid Transcription Factor GATA-1, subunit A"/>
    <property type="match status" value="2"/>
</dbReference>
<dbReference type="SMART" id="SM00401">
    <property type="entry name" value="ZnF_GATA"/>
    <property type="match status" value="2"/>
</dbReference>
<dbReference type="GO" id="GO:0008270">
    <property type="term" value="F:zinc ion binding"/>
    <property type="evidence" value="ECO:0007669"/>
    <property type="project" value="UniProtKB-KW"/>
</dbReference>
<dbReference type="PANTHER" id="PTHR10071:SF281">
    <property type="entry name" value="BOX A-BINDING FACTOR-RELATED"/>
    <property type="match status" value="1"/>
</dbReference>